<reference evidence="2" key="1">
    <citation type="journal article" date="2019" name="Int. J. Syst. Evol. Microbiol.">
        <title>The Global Catalogue of Microorganisms (GCM) 10K type strain sequencing project: providing services to taxonomists for standard genome sequencing and annotation.</title>
        <authorList>
            <consortium name="The Broad Institute Genomics Platform"/>
            <consortium name="The Broad Institute Genome Sequencing Center for Infectious Disease"/>
            <person name="Wu L."/>
            <person name="Ma J."/>
        </authorList>
    </citation>
    <scope>NUCLEOTIDE SEQUENCE [LARGE SCALE GENOMIC DNA]</scope>
    <source>
        <strain evidence="2">NBRC 110044</strain>
    </source>
</reference>
<evidence type="ECO:0008006" key="3">
    <source>
        <dbReference type="Google" id="ProtNLM"/>
    </source>
</evidence>
<dbReference type="RefSeq" id="WP_284197005.1">
    <property type="nucleotide sequence ID" value="NZ_BSOG01000003.1"/>
</dbReference>
<dbReference type="EMBL" id="BSOG01000003">
    <property type="protein sequence ID" value="GLR13906.1"/>
    <property type="molecule type" value="Genomic_DNA"/>
</dbReference>
<comment type="caution">
    <text evidence="1">The sequence shown here is derived from an EMBL/GenBank/DDBJ whole genome shotgun (WGS) entry which is preliminary data.</text>
</comment>
<gene>
    <name evidence="1" type="ORF">GCM10007907_26960</name>
</gene>
<keyword evidence="2" id="KW-1185">Reference proteome</keyword>
<evidence type="ECO:0000313" key="2">
    <source>
        <dbReference type="Proteomes" id="UP001156706"/>
    </source>
</evidence>
<organism evidence="1 2">
    <name type="scientific">Chitinimonas prasina</name>
    <dbReference type="NCBI Taxonomy" id="1434937"/>
    <lineage>
        <taxon>Bacteria</taxon>
        <taxon>Pseudomonadati</taxon>
        <taxon>Pseudomonadota</taxon>
        <taxon>Betaproteobacteria</taxon>
        <taxon>Neisseriales</taxon>
        <taxon>Chitinibacteraceae</taxon>
        <taxon>Chitinimonas</taxon>
    </lineage>
</organism>
<proteinExistence type="predicted"/>
<accession>A0ABQ5YKX6</accession>
<dbReference type="Proteomes" id="UP001156706">
    <property type="component" value="Unassembled WGS sequence"/>
</dbReference>
<name>A0ABQ5YKX6_9NEIS</name>
<protein>
    <recommendedName>
        <fullName evidence="3">Type 4 fimbrial biogenesis protein PilX N-terminal domain-containing protein</fullName>
    </recommendedName>
</protein>
<evidence type="ECO:0000313" key="1">
    <source>
        <dbReference type="EMBL" id="GLR13906.1"/>
    </source>
</evidence>
<sequence length="228" mass="24574">MTGARRQRGVVLLISLIALVALTLAGLAIVRQVDTATLVTGNVTFRQSSVNTADLAVEYMLDKEGDGGFSILNVNKTRYHNNYDDWYRATMFTEENPVSPCALTDVNCIKTSGIPNVLRSAGKCRSSSDASASSVRAVWDEHTGNCAVMVLERMCRNTGQATANHCVLFNQAQVAGKWTQGQTGDGTNSSDIVPPQNGVGMRLSVRVDGPRGTTSYLQTILIYPLPDT</sequence>